<dbReference type="ExpressionAtlas" id="A0A654EJZ9">
    <property type="expression patterns" value="baseline"/>
</dbReference>
<proteinExistence type="predicted"/>
<evidence type="ECO:0000313" key="3">
    <source>
        <dbReference type="Proteomes" id="UP000426265"/>
    </source>
</evidence>
<gene>
    <name evidence="2" type="ORF">AN1_LOCUS1372</name>
</gene>
<evidence type="ECO:0000256" key="1">
    <source>
        <dbReference type="SAM" id="Phobius"/>
    </source>
</evidence>
<dbReference type="PANTHER" id="PTHR36312:SF16">
    <property type="entry name" value="THIONIN-LIKE PROTEIN 2"/>
    <property type="match status" value="1"/>
</dbReference>
<keyword evidence="1" id="KW-1133">Transmembrane helix</keyword>
<dbReference type="PANTHER" id="PTHR36312">
    <property type="entry name" value="THIONIN-LIKE PROTEIN 1"/>
    <property type="match status" value="1"/>
</dbReference>
<keyword evidence="1" id="KW-0472">Membrane</keyword>
<dbReference type="EMBL" id="CACRSJ010000104">
    <property type="protein sequence ID" value="VYS45871.1"/>
    <property type="molecule type" value="Genomic_DNA"/>
</dbReference>
<keyword evidence="1" id="KW-0812">Transmembrane</keyword>
<reference evidence="2 3" key="1">
    <citation type="submission" date="2019-11" db="EMBL/GenBank/DDBJ databases">
        <authorList>
            <person name="Jiao W.-B."/>
            <person name="Schneeberger K."/>
        </authorList>
    </citation>
    <scope>NUCLEOTIDE SEQUENCE [LARGE SCALE GENOMIC DNA]</scope>
    <source>
        <strain evidence="3">cv. An-1</strain>
    </source>
</reference>
<dbReference type="AlphaFoldDB" id="A0A654EJZ9"/>
<evidence type="ECO:0000313" key="2">
    <source>
        <dbReference type="EMBL" id="VYS45871.1"/>
    </source>
</evidence>
<dbReference type="Proteomes" id="UP000426265">
    <property type="component" value="Unassembled WGS sequence"/>
</dbReference>
<organism evidence="2 3">
    <name type="scientific">Arabidopsis thaliana</name>
    <name type="common">Mouse-ear cress</name>
    <dbReference type="NCBI Taxonomy" id="3702"/>
    <lineage>
        <taxon>Eukaryota</taxon>
        <taxon>Viridiplantae</taxon>
        <taxon>Streptophyta</taxon>
        <taxon>Embryophyta</taxon>
        <taxon>Tracheophyta</taxon>
        <taxon>Spermatophyta</taxon>
        <taxon>Magnoliopsida</taxon>
        <taxon>eudicotyledons</taxon>
        <taxon>Gunneridae</taxon>
        <taxon>Pentapetalae</taxon>
        <taxon>rosids</taxon>
        <taxon>malvids</taxon>
        <taxon>Brassicales</taxon>
        <taxon>Brassicaceae</taxon>
        <taxon>Camelineae</taxon>
        <taxon>Arabidopsis</taxon>
    </lineage>
</organism>
<name>A0A654EJZ9_ARATH</name>
<evidence type="ECO:0008006" key="4">
    <source>
        <dbReference type="Google" id="ProtNLM"/>
    </source>
</evidence>
<protein>
    <recommendedName>
        <fullName evidence="4">Thionin-like protein 2</fullName>
    </recommendedName>
</protein>
<feature type="transmembrane region" description="Helical" evidence="1">
    <location>
        <begin position="6"/>
        <end position="23"/>
    </location>
</feature>
<sequence length="122" mass="13458">MESKRVTMLVAVMIVMVIGNLLAQTAAQKIPFKECYPACLVECKAESKFPKYLKCPFTCTKECLQQPSPPSVSSNNIDESDYFCKLGCATYHCVSLSSIQNPNVERVSACVDSCSNKCTKKN</sequence>
<dbReference type="InterPro" id="IPR038975">
    <property type="entry name" value="THNL"/>
</dbReference>
<accession>A0A654EJZ9</accession>